<sequence length="359" mass="41215">MSMNYVFGFFLFLLLLIALNIYFFYTLMPISKKPINFNVPSIKLDLSPSVFKDIYDYLNYLPSQYKSRNQKFQAVQKTLISSFSPAIVQLPDVWPDQSLVASGSSLYPHKNEVAGQILHAMKTSPIALVDNAAKGTQLKLLLLLEGKQKLYFKPKRYELDHVIRGSIVAGFDRHNAEVFAYYLAMTMNLTWIPPSVIRKVNVDKEIVPVATLGLKKTMIRNANAKHCIYGKCFYCKINETVCPDHKGEIEGAAILYLDKPFQFNVYKSPWQRNYHSTKLMEWQKNSDFCKLKLSTWRHLELLSGGSLTETIKLLSAFQGVKLATEEHFRAVERRLLKLYATVQYCIGKHGSAKVFKTQW</sequence>
<proteinExistence type="predicted"/>
<gene>
    <name evidence="1" type="ORF">MSG28_011131</name>
</gene>
<keyword evidence="2" id="KW-1185">Reference proteome</keyword>
<comment type="caution">
    <text evidence="1">The sequence shown here is derived from an EMBL/GenBank/DDBJ whole genome shotgun (WGS) entry which is preliminary data.</text>
</comment>
<evidence type="ECO:0000313" key="2">
    <source>
        <dbReference type="Proteomes" id="UP001064048"/>
    </source>
</evidence>
<name>A0ACC0KQH4_CHOFU</name>
<organism evidence="1 2">
    <name type="scientific">Choristoneura fumiferana</name>
    <name type="common">Spruce budworm moth</name>
    <name type="synonym">Archips fumiferana</name>
    <dbReference type="NCBI Taxonomy" id="7141"/>
    <lineage>
        <taxon>Eukaryota</taxon>
        <taxon>Metazoa</taxon>
        <taxon>Ecdysozoa</taxon>
        <taxon>Arthropoda</taxon>
        <taxon>Hexapoda</taxon>
        <taxon>Insecta</taxon>
        <taxon>Pterygota</taxon>
        <taxon>Neoptera</taxon>
        <taxon>Endopterygota</taxon>
        <taxon>Lepidoptera</taxon>
        <taxon>Glossata</taxon>
        <taxon>Ditrysia</taxon>
        <taxon>Tortricoidea</taxon>
        <taxon>Tortricidae</taxon>
        <taxon>Tortricinae</taxon>
        <taxon>Choristoneura</taxon>
    </lineage>
</organism>
<reference evidence="1 2" key="1">
    <citation type="journal article" date="2022" name="Genome Biol. Evol.">
        <title>The Spruce Budworm Genome: Reconstructing the Evolutionary History of Antifreeze Proteins.</title>
        <authorList>
            <person name="Beliveau C."/>
            <person name="Gagne P."/>
            <person name="Picq S."/>
            <person name="Vernygora O."/>
            <person name="Keeling C.I."/>
            <person name="Pinkney K."/>
            <person name="Doucet D."/>
            <person name="Wen F."/>
            <person name="Johnston J.S."/>
            <person name="Maaroufi H."/>
            <person name="Boyle B."/>
            <person name="Laroche J."/>
            <person name="Dewar K."/>
            <person name="Juretic N."/>
            <person name="Blackburn G."/>
            <person name="Nisole A."/>
            <person name="Brunet B."/>
            <person name="Brandao M."/>
            <person name="Lumley L."/>
            <person name="Duan J."/>
            <person name="Quan G."/>
            <person name="Lucarotti C.J."/>
            <person name="Roe A.D."/>
            <person name="Sperling F.A.H."/>
            <person name="Levesque R.C."/>
            <person name="Cusson M."/>
        </authorList>
    </citation>
    <scope>NUCLEOTIDE SEQUENCE [LARGE SCALE GENOMIC DNA]</scope>
    <source>
        <strain evidence="1">Glfc:IPQL:Cfum</strain>
    </source>
</reference>
<evidence type="ECO:0000313" key="1">
    <source>
        <dbReference type="EMBL" id="KAI8438718.1"/>
    </source>
</evidence>
<dbReference type="Proteomes" id="UP001064048">
    <property type="component" value="Chromosome 18"/>
</dbReference>
<accession>A0ACC0KQH4</accession>
<dbReference type="EMBL" id="CM046118">
    <property type="protein sequence ID" value="KAI8438718.1"/>
    <property type="molecule type" value="Genomic_DNA"/>
</dbReference>
<protein>
    <submittedName>
        <fullName evidence="1">Uncharacterized protein</fullName>
    </submittedName>
</protein>